<sequence length="730" mass="80375">MPSSSSDQDSSQHLAYPPVRVDQSIERLDLNTLIMRSNAPRHTEEVPSLDESTYEVVGMSDSLYETSDDDDDEGHTASITSTPDDVSVLSDEDDDDDFEQETTATDKPPLDASMTEAPDSSIATGVDESTLTEVPFMTQSEERPKIMLQEHDEGRDGITGWAVTREYSSEQTAEGILKRYGCSEMRLTVRAALSDAHLPARNSFKILYVGNVPDWAKADMDSSIGQALNASPGPSRSIMRDGQMESYGPVISSDHCTNIKPLNDTGKPSVVMVTFDDGKQLTFGPARKYSSAESIRVPDLVVFWYPQPMLAAPEVDHFPIACEAFARQGISCLHVAEARRWHLHSGASVCTPRNLRVCVEGKKASAEFETQETHPVDIYTLQNLDSSQLNRHLAALDPRAPSTSSTETKPWNICHLFKTFAPKSVSEPSPVSIFSMITFLVSVAISVYLVSTLPVTTQQAGVEMPTAEPLSISSAPVLPPASITAASTFSFCSSSPMVTSQELTVVTPQQKDRPRPSKKEKTAGFDIETTGEYLFVLTPTKDFVSRKGKPQLQIQVSKDAESVPVRYIRTPQGTYIVELEQQYPIGQFNVSIATHSKPLMQQSFTISMGHNKTMVAQLVDLLKRDVEATREGLKKMYGSNEWKKHIQEPSQAAQELAKRQLAVGVSLLQEVSEGTWPWLRETTAPVRTSKAAHRARDNAHQIRCRVEEAMGLSSAEAMGKKSRSCKHVGR</sequence>
<protein>
    <submittedName>
        <fullName evidence="2">Uncharacterized protein</fullName>
    </submittedName>
</protein>
<evidence type="ECO:0000313" key="3">
    <source>
        <dbReference type="Proteomes" id="UP000799753"/>
    </source>
</evidence>
<dbReference type="AlphaFoldDB" id="A0A6A6SAW2"/>
<feature type="region of interest" description="Disordered" evidence="1">
    <location>
        <begin position="37"/>
        <end position="121"/>
    </location>
</feature>
<dbReference type="Proteomes" id="UP000799753">
    <property type="component" value="Unassembled WGS sequence"/>
</dbReference>
<evidence type="ECO:0000313" key="2">
    <source>
        <dbReference type="EMBL" id="KAF2643981.1"/>
    </source>
</evidence>
<proteinExistence type="predicted"/>
<dbReference type="EMBL" id="MU006779">
    <property type="protein sequence ID" value="KAF2643981.1"/>
    <property type="molecule type" value="Genomic_DNA"/>
</dbReference>
<evidence type="ECO:0000256" key="1">
    <source>
        <dbReference type="SAM" id="MobiDB-lite"/>
    </source>
</evidence>
<dbReference type="OrthoDB" id="439943at2759"/>
<organism evidence="2 3">
    <name type="scientific">Massarina eburnea CBS 473.64</name>
    <dbReference type="NCBI Taxonomy" id="1395130"/>
    <lineage>
        <taxon>Eukaryota</taxon>
        <taxon>Fungi</taxon>
        <taxon>Dikarya</taxon>
        <taxon>Ascomycota</taxon>
        <taxon>Pezizomycotina</taxon>
        <taxon>Dothideomycetes</taxon>
        <taxon>Pleosporomycetidae</taxon>
        <taxon>Pleosporales</taxon>
        <taxon>Massarineae</taxon>
        <taxon>Massarinaceae</taxon>
        <taxon>Massarina</taxon>
    </lineage>
</organism>
<reference evidence="2" key="1">
    <citation type="journal article" date="2020" name="Stud. Mycol.">
        <title>101 Dothideomycetes genomes: a test case for predicting lifestyles and emergence of pathogens.</title>
        <authorList>
            <person name="Haridas S."/>
            <person name="Albert R."/>
            <person name="Binder M."/>
            <person name="Bloem J."/>
            <person name="Labutti K."/>
            <person name="Salamov A."/>
            <person name="Andreopoulos B."/>
            <person name="Baker S."/>
            <person name="Barry K."/>
            <person name="Bills G."/>
            <person name="Bluhm B."/>
            <person name="Cannon C."/>
            <person name="Castanera R."/>
            <person name="Culley D."/>
            <person name="Daum C."/>
            <person name="Ezra D."/>
            <person name="Gonzalez J."/>
            <person name="Henrissat B."/>
            <person name="Kuo A."/>
            <person name="Liang C."/>
            <person name="Lipzen A."/>
            <person name="Lutzoni F."/>
            <person name="Magnuson J."/>
            <person name="Mondo S."/>
            <person name="Nolan M."/>
            <person name="Ohm R."/>
            <person name="Pangilinan J."/>
            <person name="Park H.-J."/>
            <person name="Ramirez L."/>
            <person name="Alfaro M."/>
            <person name="Sun H."/>
            <person name="Tritt A."/>
            <person name="Yoshinaga Y."/>
            <person name="Zwiers L.-H."/>
            <person name="Turgeon B."/>
            <person name="Goodwin S."/>
            <person name="Spatafora J."/>
            <person name="Crous P."/>
            <person name="Grigoriev I."/>
        </authorList>
    </citation>
    <scope>NUCLEOTIDE SEQUENCE</scope>
    <source>
        <strain evidence="2">CBS 473.64</strain>
    </source>
</reference>
<feature type="region of interest" description="Disordered" evidence="1">
    <location>
        <begin position="1"/>
        <end position="20"/>
    </location>
</feature>
<gene>
    <name evidence="2" type="ORF">P280DRAFT_222518</name>
</gene>
<name>A0A6A6SAW2_9PLEO</name>
<keyword evidence="3" id="KW-1185">Reference proteome</keyword>
<feature type="compositionally biased region" description="Acidic residues" evidence="1">
    <location>
        <begin position="90"/>
        <end position="100"/>
    </location>
</feature>
<feature type="compositionally biased region" description="Low complexity" evidence="1">
    <location>
        <begin position="1"/>
        <end position="12"/>
    </location>
</feature>
<accession>A0A6A6SAW2</accession>